<evidence type="ECO:0000313" key="8">
    <source>
        <dbReference type="EMBL" id="WPU48834.1"/>
    </source>
</evidence>
<evidence type="ECO:0000313" key="9">
    <source>
        <dbReference type="Proteomes" id="UP001322512"/>
    </source>
</evidence>
<proteinExistence type="predicted"/>
<gene>
    <name evidence="8" type="ORF">SR933_08035</name>
</gene>
<keyword evidence="2" id="KW-0805">Transcription regulation</keyword>
<feature type="domain" description="HTH tetR-type" evidence="7">
    <location>
        <begin position="23"/>
        <end position="83"/>
    </location>
</feature>
<keyword evidence="9" id="KW-1185">Reference proteome</keyword>
<organism evidence="8 9">
    <name type="scientific">Halomonas elongata (strain ATCC 33173 / DSM 2581 / NBRC 15536 / NCIMB 2198 / 1H9)</name>
    <dbReference type="NCBI Taxonomy" id="768066"/>
    <lineage>
        <taxon>Bacteria</taxon>
        <taxon>Pseudomonadati</taxon>
        <taxon>Pseudomonadota</taxon>
        <taxon>Gammaproteobacteria</taxon>
        <taxon>Oceanospirillales</taxon>
        <taxon>Halomonadaceae</taxon>
        <taxon>Halomonas</taxon>
    </lineage>
</organism>
<evidence type="ECO:0000259" key="7">
    <source>
        <dbReference type="PROSITE" id="PS50977"/>
    </source>
</evidence>
<dbReference type="PROSITE" id="PS50977">
    <property type="entry name" value="HTH_TETR_2"/>
    <property type="match status" value="1"/>
</dbReference>
<accession>A0ABZ0TFZ2</accession>
<dbReference type="Pfam" id="PF00440">
    <property type="entry name" value="TetR_N"/>
    <property type="match status" value="1"/>
</dbReference>
<dbReference type="PANTHER" id="PTHR30055">
    <property type="entry name" value="HTH-TYPE TRANSCRIPTIONAL REGULATOR RUTR"/>
    <property type="match status" value="1"/>
</dbReference>
<dbReference type="Proteomes" id="UP001322512">
    <property type="component" value="Chromosome"/>
</dbReference>
<evidence type="ECO:0000256" key="5">
    <source>
        <dbReference type="PROSITE-ProRule" id="PRU00335"/>
    </source>
</evidence>
<dbReference type="InterPro" id="IPR039538">
    <property type="entry name" value="BetI_C"/>
</dbReference>
<evidence type="ECO:0000256" key="2">
    <source>
        <dbReference type="ARBA" id="ARBA00023015"/>
    </source>
</evidence>
<dbReference type="Gene3D" id="1.10.357.10">
    <property type="entry name" value="Tetracycline Repressor, domain 2"/>
    <property type="match status" value="1"/>
</dbReference>
<evidence type="ECO:0000256" key="4">
    <source>
        <dbReference type="ARBA" id="ARBA00023163"/>
    </source>
</evidence>
<evidence type="ECO:0000256" key="1">
    <source>
        <dbReference type="ARBA" id="ARBA00022491"/>
    </source>
</evidence>
<keyword evidence="3 5" id="KW-0238">DNA-binding</keyword>
<keyword evidence="1" id="KW-0678">Repressor</keyword>
<sequence length="217" mass="24415">MSDVEYETSHDRPVRRRRAPKGEKRREALLDAATAVFAEHGYEAASMRRVAERVGITPVGLLHHFPNKTALLEALLARRDRRVTEKFAALEMAPTLDGFVAFAVMSLRFSVESRQECQAAMRINVESLSSEHPAHVWQQEKFALTHDHARGHLRQLIEVGEVRSDVDVDAVVTEMFAVMDGLQIQWLRSQGEVDAVAVFDGYLRRLAEAIRREGAGA</sequence>
<evidence type="ECO:0000256" key="6">
    <source>
        <dbReference type="SAM" id="MobiDB-lite"/>
    </source>
</evidence>
<feature type="region of interest" description="Disordered" evidence="6">
    <location>
        <begin position="1"/>
        <end position="25"/>
    </location>
</feature>
<dbReference type="InterPro" id="IPR050109">
    <property type="entry name" value="HTH-type_TetR-like_transc_reg"/>
</dbReference>
<protein>
    <submittedName>
        <fullName evidence="8">Helix-turn-helix domain-containing protein</fullName>
    </submittedName>
</protein>
<dbReference type="GeneID" id="91010121"/>
<dbReference type="PANTHER" id="PTHR30055:SF234">
    <property type="entry name" value="HTH-TYPE TRANSCRIPTIONAL REGULATOR BETI"/>
    <property type="match status" value="1"/>
</dbReference>
<dbReference type="InterPro" id="IPR036271">
    <property type="entry name" value="Tet_transcr_reg_TetR-rel_C_sf"/>
</dbReference>
<dbReference type="InterPro" id="IPR009057">
    <property type="entry name" value="Homeodomain-like_sf"/>
</dbReference>
<dbReference type="PRINTS" id="PR00455">
    <property type="entry name" value="HTHTETR"/>
</dbReference>
<dbReference type="SUPFAM" id="SSF46689">
    <property type="entry name" value="Homeodomain-like"/>
    <property type="match status" value="1"/>
</dbReference>
<dbReference type="RefSeq" id="WP_041602065.1">
    <property type="nucleotide sequence ID" value="NC_014532.2"/>
</dbReference>
<dbReference type="SUPFAM" id="SSF48498">
    <property type="entry name" value="Tetracyclin repressor-like, C-terminal domain"/>
    <property type="match status" value="1"/>
</dbReference>
<reference evidence="8 9" key="1">
    <citation type="submission" date="2023-11" db="EMBL/GenBank/DDBJ databases">
        <title>MicrobeMod: A computational toolkit for identifying prokaryotic methylation and restriction-modification with nanopore sequencing.</title>
        <authorList>
            <person name="Crits-Christoph A."/>
            <person name="Kang S.C."/>
            <person name="Lee H."/>
            <person name="Ostrov N."/>
        </authorList>
    </citation>
    <scope>NUCLEOTIDE SEQUENCE [LARGE SCALE GENOMIC DNA]</scope>
    <source>
        <strain evidence="8 9">ATCC 33173</strain>
    </source>
</reference>
<evidence type="ECO:0000256" key="3">
    <source>
        <dbReference type="ARBA" id="ARBA00023125"/>
    </source>
</evidence>
<dbReference type="Pfam" id="PF13977">
    <property type="entry name" value="TetR_C_6"/>
    <property type="match status" value="1"/>
</dbReference>
<dbReference type="InterPro" id="IPR001647">
    <property type="entry name" value="HTH_TetR"/>
</dbReference>
<feature type="DNA-binding region" description="H-T-H motif" evidence="5">
    <location>
        <begin position="46"/>
        <end position="65"/>
    </location>
</feature>
<name>A0ABZ0TFZ2_HALED</name>
<keyword evidence="4" id="KW-0804">Transcription</keyword>
<dbReference type="EMBL" id="CP139472">
    <property type="protein sequence ID" value="WPU48834.1"/>
    <property type="molecule type" value="Genomic_DNA"/>
</dbReference>